<sequence length="57" mass="6258">MAQAELHFLRRRLRGGKLNKAKKGELRFPLPVGLCCGDDSRIVLVPNSFPRGSPAIA</sequence>
<dbReference type="Proteomes" id="UP000592820">
    <property type="component" value="Unassembled WGS sequence"/>
</dbReference>
<gene>
    <name evidence="1" type="ORF">HDG41_005451</name>
</gene>
<reference evidence="1 2" key="1">
    <citation type="submission" date="2020-08" db="EMBL/GenBank/DDBJ databases">
        <title>Genomic Encyclopedia of Type Strains, Phase IV (KMG-V): Genome sequencing to study the core and pangenomes of soil and plant-associated prokaryotes.</title>
        <authorList>
            <person name="Whitman W."/>
        </authorList>
    </citation>
    <scope>NUCLEOTIDE SEQUENCE [LARGE SCALE GENOMIC DNA]</scope>
    <source>
        <strain evidence="1 2">JPY162</strain>
    </source>
</reference>
<evidence type="ECO:0000313" key="2">
    <source>
        <dbReference type="Proteomes" id="UP000592820"/>
    </source>
</evidence>
<comment type="caution">
    <text evidence="1">The sequence shown here is derived from an EMBL/GenBank/DDBJ whole genome shotgun (WGS) entry which is preliminary data.</text>
</comment>
<name>A0A7W8P6E7_9BURK</name>
<dbReference type="AlphaFoldDB" id="A0A7W8P6E7"/>
<evidence type="ECO:0000313" key="1">
    <source>
        <dbReference type="EMBL" id="MBB5403363.1"/>
    </source>
</evidence>
<organism evidence="1 2">
    <name type="scientific">Paraburkholderia youngii</name>
    <dbReference type="NCBI Taxonomy" id="2782701"/>
    <lineage>
        <taxon>Bacteria</taxon>
        <taxon>Pseudomonadati</taxon>
        <taxon>Pseudomonadota</taxon>
        <taxon>Betaproteobacteria</taxon>
        <taxon>Burkholderiales</taxon>
        <taxon>Burkholderiaceae</taxon>
        <taxon>Paraburkholderia</taxon>
    </lineage>
</organism>
<proteinExistence type="predicted"/>
<dbReference type="EMBL" id="JACHDE010000013">
    <property type="protein sequence ID" value="MBB5403363.1"/>
    <property type="molecule type" value="Genomic_DNA"/>
</dbReference>
<accession>A0A7W8P6E7</accession>
<protein>
    <submittedName>
        <fullName evidence="1">DNA invertase Pin-like site-specific DNA recombinase</fullName>
    </submittedName>
</protein>
<dbReference type="RefSeq" id="WP_260332345.1">
    <property type="nucleotide sequence ID" value="NZ_JACHDE010000013.1"/>
</dbReference>